<name>A0A6H0ZMH5_9HYPH</name>
<accession>A0A6H0ZMH5</accession>
<dbReference type="Proteomes" id="UP000500870">
    <property type="component" value="Chromosome 1"/>
</dbReference>
<dbReference type="EMBL" id="CP050898">
    <property type="protein sequence ID" value="QIX21393.1"/>
    <property type="molecule type" value="Genomic_DNA"/>
</dbReference>
<evidence type="ECO:0000313" key="2">
    <source>
        <dbReference type="Proteomes" id="UP000500870"/>
    </source>
</evidence>
<sequence length="242" mass="26953">MKVEDLTGEQVALLMERFLEKTKRVGECLEWQGYIQNSGYGVLERRIGGKRIKVLAHRFAAKYIAGLEVDDICTCHKCDNRRCVDENHLFAGTHKENMQDAVAKGRQAKGGDLPHTKLNEEQVHLIREDDRDYETVATAYSVPSSTVSNIKNLIEWSHVPVRGSIFKSGAGDRIAGEAHYCAKLDEAKVIRIRTSTEPLGKLAVEFGVAYNTVHSALVGKTWRRVTVAANDNRLADAMEDAA</sequence>
<organism evidence="1 2">
    <name type="scientific">Agrobacterium pusense</name>
    <dbReference type="NCBI Taxonomy" id="648995"/>
    <lineage>
        <taxon>Bacteria</taxon>
        <taxon>Pseudomonadati</taxon>
        <taxon>Pseudomonadota</taxon>
        <taxon>Alphaproteobacteria</taxon>
        <taxon>Hyphomicrobiales</taxon>
        <taxon>Rhizobiaceae</taxon>
        <taxon>Rhizobium/Agrobacterium group</taxon>
        <taxon>Agrobacterium</taxon>
    </lineage>
</organism>
<protein>
    <submittedName>
        <fullName evidence="1">Uncharacterized protein</fullName>
    </submittedName>
</protein>
<evidence type="ECO:0000313" key="1">
    <source>
        <dbReference type="EMBL" id="QIX21393.1"/>
    </source>
</evidence>
<reference evidence="1 2" key="1">
    <citation type="submission" date="2020-04" db="EMBL/GenBank/DDBJ databases">
        <title>FDA dAtabase for Regulatory Grade micrObial Sequences (FDA-ARGOS): Supporting development and validation of Infectious Disease Dx tests.</title>
        <authorList>
            <person name="Sciortino C."/>
            <person name="Tallon L."/>
            <person name="Sadzewicz L."/>
            <person name="Vavikolanu K."/>
            <person name="Mehta A."/>
            <person name="Aluvathingal J."/>
            <person name="Nadendla S."/>
            <person name="Nandy P."/>
            <person name="Geyer C."/>
            <person name="Yan Y."/>
            <person name="Sichtig H."/>
        </authorList>
    </citation>
    <scope>NUCLEOTIDE SEQUENCE [LARGE SCALE GENOMIC DNA]</scope>
    <source>
        <strain evidence="1 2">FDAARGOS_633</strain>
    </source>
</reference>
<dbReference type="AlphaFoldDB" id="A0A6H0ZMH5"/>
<dbReference type="SUPFAM" id="SSF54060">
    <property type="entry name" value="His-Me finger endonucleases"/>
    <property type="match status" value="1"/>
</dbReference>
<gene>
    <name evidence="1" type="ORF">FOB41_09705</name>
</gene>
<dbReference type="RefSeq" id="WP_177319178.1">
    <property type="nucleotide sequence ID" value="NZ_CP050898.1"/>
</dbReference>
<dbReference type="Gene3D" id="3.90.75.20">
    <property type="match status" value="1"/>
</dbReference>
<dbReference type="InterPro" id="IPR044925">
    <property type="entry name" value="His-Me_finger_sf"/>
</dbReference>
<proteinExistence type="predicted"/>